<feature type="region of interest" description="Disordered" evidence="1">
    <location>
        <begin position="47"/>
        <end position="134"/>
    </location>
</feature>
<organism evidence="3 4">
    <name type="scientific">Cercospora zeae-maydis SCOH1-5</name>
    <dbReference type="NCBI Taxonomy" id="717836"/>
    <lineage>
        <taxon>Eukaryota</taxon>
        <taxon>Fungi</taxon>
        <taxon>Dikarya</taxon>
        <taxon>Ascomycota</taxon>
        <taxon>Pezizomycotina</taxon>
        <taxon>Dothideomycetes</taxon>
        <taxon>Dothideomycetidae</taxon>
        <taxon>Mycosphaerellales</taxon>
        <taxon>Mycosphaerellaceae</taxon>
        <taxon>Cercospora</taxon>
    </lineage>
</organism>
<gene>
    <name evidence="3" type="ORF">CERZMDRAFT_86519</name>
</gene>
<feature type="compositionally biased region" description="Low complexity" evidence="1">
    <location>
        <begin position="79"/>
        <end position="110"/>
    </location>
</feature>
<protein>
    <submittedName>
        <fullName evidence="3">Uncharacterized protein</fullName>
    </submittedName>
</protein>
<reference evidence="3" key="1">
    <citation type="journal article" date="2020" name="Stud. Mycol.">
        <title>101 Dothideomycetes genomes: a test case for predicting lifestyles and emergence of pathogens.</title>
        <authorList>
            <person name="Haridas S."/>
            <person name="Albert R."/>
            <person name="Binder M."/>
            <person name="Bloem J."/>
            <person name="Labutti K."/>
            <person name="Salamov A."/>
            <person name="Andreopoulos B."/>
            <person name="Baker S."/>
            <person name="Barry K."/>
            <person name="Bills G."/>
            <person name="Bluhm B."/>
            <person name="Cannon C."/>
            <person name="Castanera R."/>
            <person name="Culley D."/>
            <person name="Daum C."/>
            <person name="Ezra D."/>
            <person name="Gonzalez J."/>
            <person name="Henrissat B."/>
            <person name="Kuo A."/>
            <person name="Liang C."/>
            <person name="Lipzen A."/>
            <person name="Lutzoni F."/>
            <person name="Magnuson J."/>
            <person name="Mondo S."/>
            <person name="Nolan M."/>
            <person name="Ohm R."/>
            <person name="Pangilinan J."/>
            <person name="Park H.-J."/>
            <person name="Ramirez L."/>
            <person name="Alfaro M."/>
            <person name="Sun H."/>
            <person name="Tritt A."/>
            <person name="Yoshinaga Y."/>
            <person name="Zwiers L.-H."/>
            <person name="Turgeon B."/>
            <person name="Goodwin S."/>
            <person name="Spatafora J."/>
            <person name="Crous P."/>
            <person name="Grigoriev I."/>
        </authorList>
    </citation>
    <scope>NUCLEOTIDE SEQUENCE</scope>
    <source>
        <strain evidence="3">SCOH1-5</strain>
    </source>
</reference>
<accession>A0A6A6F8Y9</accession>
<keyword evidence="2" id="KW-0732">Signal</keyword>
<sequence length="134" mass="13575">MIRLLLAPLLVSLVLHGFPSPGHAAAIVKHRSSAGNGSFNYGSVYSPYSSSSGGSSSSAGSSRPPSYEYNPNPYPSYPGGPSFSGTGSSRPPNYGYSSNPYPSCSGAGQPYSGGNGPPGYGYSSNPYSSYPGGT</sequence>
<dbReference type="EMBL" id="ML992684">
    <property type="protein sequence ID" value="KAF2209864.1"/>
    <property type="molecule type" value="Genomic_DNA"/>
</dbReference>
<feature type="signal peptide" evidence="2">
    <location>
        <begin position="1"/>
        <end position="24"/>
    </location>
</feature>
<feature type="chain" id="PRO_5025476636" evidence="2">
    <location>
        <begin position="25"/>
        <end position="134"/>
    </location>
</feature>
<feature type="compositionally biased region" description="Low complexity" evidence="1">
    <location>
        <begin position="47"/>
        <end position="71"/>
    </location>
</feature>
<evidence type="ECO:0000256" key="2">
    <source>
        <dbReference type="SAM" id="SignalP"/>
    </source>
</evidence>
<evidence type="ECO:0000313" key="3">
    <source>
        <dbReference type="EMBL" id="KAF2209864.1"/>
    </source>
</evidence>
<name>A0A6A6F8Y9_9PEZI</name>
<dbReference type="Proteomes" id="UP000799539">
    <property type="component" value="Unassembled WGS sequence"/>
</dbReference>
<dbReference type="AlphaFoldDB" id="A0A6A6F8Y9"/>
<proteinExistence type="predicted"/>
<evidence type="ECO:0000313" key="4">
    <source>
        <dbReference type="Proteomes" id="UP000799539"/>
    </source>
</evidence>
<keyword evidence="4" id="KW-1185">Reference proteome</keyword>
<evidence type="ECO:0000256" key="1">
    <source>
        <dbReference type="SAM" id="MobiDB-lite"/>
    </source>
</evidence>
<feature type="compositionally biased region" description="Low complexity" evidence="1">
    <location>
        <begin position="120"/>
        <end position="134"/>
    </location>
</feature>